<accession>A0A7W4YBC4</accession>
<reference evidence="1 2" key="2">
    <citation type="submission" date="2020-08" db="EMBL/GenBank/DDBJ databases">
        <authorList>
            <person name="Partida-Martinez L."/>
            <person name="Huntemann M."/>
            <person name="Clum A."/>
            <person name="Wang J."/>
            <person name="Palaniappan K."/>
            <person name="Ritter S."/>
            <person name="Chen I.-M."/>
            <person name="Stamatis D."/>
            <person name="Reddy T."/>
            <person name="O'Malley R."/>
            <person name="Daum C."/>
            <person name="Shapiro N."/>
            <person name="Ivanova N."/>
            <person name="Kyrpides N."/>
            <person name="Woyke T."/>
        </authorList>
    </citation>
    <scope>NUCLEOTIDE SEQUENCE [LARGE SCALE GENOMIC DNA]</scope>
    <source>
        <strain evidence="1 2">RAS26</strain>
    </source>
</reference>
<gene>
    <name evidence="1" type="ORF">FHR80_002680</name>
</gene>
<proteinExistence type="predicted"/>
<comment type="caution">
    <text evidence="1">The sequence shown here is derived from an EMBL/GenBank/DDBJ whole genome shotgun (WGS) entry which is preliminary data.</text>
</comment>
<protein>
    <submittedName>
        <fullName evidence="1">Putative ATPase</fullName>
    </submittedName>
</protein>
<dbReference type="RefSeq" id="WP_183296550.1">
    <property type="nucleotide sequence ID" value="NZ_JACHVX010000003.1"/>
</dbReference>
<organism evidence="1 2">
    <name type="scientific">Cellulomonas cellasea</name>
    <dbReference type="NCBI Taxonomy" id="43670"/>
    <lineage>
        <taxon>Bacteria</taxon>
        <taxon>Bacillati</taxon>
        <taxon>Actinomycetota</taxon>
        <taxon>Actinomycetes</taxon>
        <taxon>Micrococcales</taxon>
        <taxon>Cellulomonadaceae</taxon>
        <taxon>Cellulomonas</taxon>
    </lineage>
</organism>
<sequence>MKVRKLTSKRDGAILATIRLDSGEILEVVFSTERRDDIVVANPDQALFDREPLDAAGIREIIAAVIAFDRVASRSSDDQD</sequence>
<reference evidence="1 2" key="1">
    <citation type="submission" date="2020-08" db="EMBL/GenBank/DDBJ databases">
        <title>The Agave Microbiome: Exploring the role of microbial communities in plant adaptations to desert environments.</title>
        <authorList>
            <person name="Partida-Martinez L.P."/>
        </authorList>
    </citation>
    <scope>NUCLEOTIDE SEQUENCE [LARGE SCALE GENOMIC DNA]</scope>
    <source>
        <strain evidence="1 2">RAS26</strain>
    </source>
</reference>
<dbReference type="AlphaFoldDB" id="A0A7W4YBC4"/>
<name>A0A7W4YBC4_9CELL</name>
<evidence type="ECO:0000313" key="2">
    <source>
        <dbReference type="Proteomes" id="UP000518206"/>
    </source>
</evidence>
<dbReference type="Proteomes" id="UP000518206">
    <property type="component" value="Unassembled WGS sequence"/>
</dbReference>
<dbReference type="EMBL" id="JACHVX010000003">
    <property type="protein sequence ID" value="MBB2923755.1"/>
    <property type="molecule type" value="Genomic_DNA"/>
</dbReference>
<evidence type="ECO:0000313" key="1">
    <source>
        <dbReference type="EMBL" id="MBB2923755.1"/>
    </source>
</evidence>